<reference evidence="1 2" key="1">
    <citation type="submission" date="2019-04" db="EMBL/GenBank/DDBJ databases">
        <title>The CDC panel for molecular diagnostics of ciprofloxacin resistance and its use for research and clinical development.</title>
        <authorList>
            <person name="Liu H."/>
            <person name="Tang K."/>
            <person name="Pham C."/>
            <person name="Schmerer M."/>
        </authorList>
    </citation>
    <scope>NUCLEOTIDE SEQUENCE [LARGE SCALE GENOMIC DNA]</scope>
    <source>
        <strain evidence="1 2">LRRBGS_0742</strain>
    </source>
</reference>
<evidence type="ECO:0000313" key="1">
    <source>
        <dbReference type="EMBL" id="TJX05755.1"/>
    </source>
</evidence>
<gene>
    <name evidence="1" type="ORF">E8M63_05950</name>
</gene>
<dbReference type="Proteomes" id="UP000307092">
    <property type="component" value="Unassembled WGS sequence"/>
</dbReference>
<name>A0AAX2TQN1_NEIGO</name>
<dbReference type="EMBL" id="SUQX01000008">
    <property type="protein sequence ID" value="TJX05755.1"/>
    <property type="molecule type" value="Genomic_DNA"/>
</dbReference>
<organism evidence="1 2">
    <name type="scientific">Neisseria gonorrhoeae</name>
    <dbReference type="NCBI Taxonomy" id="485"/>
    <lineage>
        <taxon>Bacteria</taxon>
        <taxon>Pseudomonadati</taxon>
        <taxon>Pseudomonadota</taxon>
        <taxon>Betaproteobacteria</taxon>
        <taxon>Neisseriales</taxon>
        <taxon>Neisseriaceae</taxon>
        <taxon>Neisseria</taxon>
    </lineage>
</organism>
<accession>A0AAX2TQN1</accession>
<comment type="caution">
    <text evidence="1">The sequence shown here is derived from an EMBL/GenBank/DDBJ whole genome shotgun (WGS) entry which is preliminary data.</text>
</comment>
<dbReference type="AlphaFoldDB" id="A0AAX2TQN1"/>
<proteinExistence type="predicted"/>
<protein>
    <submittedName>
        <fullName evidence="1">Twin-arginine translocation pathway signal protein</fullName>
    </submittedName>
</protein>
<sequence length="86" mass="9549">MFVLTCIFSVHRARKAEAAGNAWRNVGKGGILICRNAGEPLPLKRRLNKVAGIVLPSRQIQFVGILPILFIQTVRQRGGFVVEMFC</sequence>
<evidence type="ECO:0000313" key="2">
    <source>
        <dbReference type="Proteomes" id="UP000307092"/>
    </source>
</evidence>